<evidence type="ECO:0000313" key="1">
    <source>
        <dbReference type="EMBL" id="MBC3473341.1"/>
    </source>
</evidence>
<organism evidence="1">
    <name type="scientific">Pseudomonas vlassakiae</name>
    <dbReference type="NCBI Taxonomy" id="485888"/>
    <lineage>
        <taxon>Bacteria</taxon>
        <taxon>Pseudomonadati</taxon>
        <taxon>Pseudomonadota</taxon>
        <taxon>Gammaproteobacteria</taxon>
        <taxon>Pseudomonadales</taxon>
        <taxon>Pseudomonadaceae</taxon>
        <taxon>Pseudomonas</taxon>
    </lineage>
</organism>
<accession>A0A923K7S5</accession>
<dbReference type="RefSeq" id="WP_054887396.1">
    <property type="nucleotide sequence ID" value="NZ_JABWRP020000022.1"/>
</dbReference>
<evidence type="ECO:0000313" key="2">
    <source>
        <dbReference type="EMBL" id="MBV4543852.1"/>
    </source>
</evidence>
<dbReference type="Proteomes" id="UP000628137">
    <property type="component" value="Unassembled WGS sequence"/>
</dbReference>
<keyword evidence="3" id="KW-1185">Reference proteome</keyword>
<reference evidence="1 3" key="1">
    <citation type="journal article" date="2020" name="Microorganisms">
        <title>Reliable Identification of Environmental Pseudomonas Isolates Using the rpoD Gene.</title>
        <authorList>
            <consortium name="The Broad Institute Genome Sequencing Platform"/>
            <person name="Girard L."/>
            <person name="Lood C."/>
            <person name="Rokni-Zadeh H."/>
            <person name="van Noort V."/>
            <person name="Lavigne R."/>
            <person name="De Mot R."/>
        </authorList>
    </citation>
    <scope>NUCLEOTIDE SEQUENCE</scope>
    <source>
        <strain evidence="1 3">RW4S2</strain>
    </source>
</reference>
<dbReference type="AlphaFoldDB" id="A0A923K7S5"/>
<dbReference type="EMBL" id="JABWRP010000026">
    <property type="protein sequence ID" value="MBC3473341.1"/>
    <property type="molecule type" value="Genomic_DNA"/>
</dbReference>
<proteinExistence type="predicted"/>
<reference evidence="1" key="2">
    <citation type="submission" date="2020-07" db="EMBL/GenBank/DDBJ databases">
        <authorList>
            <person name="Lood C."/>
            <person name="Girard L."/>
        </authorList>
    </citation>
    <scope>NUCLEOTIDE SEQUENCE</scope>
    <source>
        <strain evidence="1">RW4S2</strain>
    </source>
</reference>
<name>A0A923K7S5_9PSED</name>
<dbReference type="EMBL" id="JABWRP020000022">
    <property type="protein sequence ID" value="MBV4543852.1"/>
    <property type="molecule type" value="Genomic_DNA"/>
</dbReference>
<protein>
    <submittedName>
        <fullName evidence="1">Uncharacterized protein</fullName>
    </submittedName>
</protein>
<gene>
    <name evidence="2" type="ORF">HU738_022615</name>
    <name evidence="1" type="ORF">HU738_22535</name>
</gene>
<evidence type="ECO:0000313" key="3">
    <source>
        <dbReference type="Proteomes" id="UP000628137"/>
    </source>
</evidence>
<comment type="caution">
    <text evidence="1">The sequence shown here is derived from an EMBL/GenBank/DDBJ whole genome shotgun (WGS) entry which is preliminary data.</text>
</comment>
<sequence>MKISRLEAFALEKLLQPQSPKAFAIAQPAFQVLERTQTKAGFYSIIQLPASMESLHDDAELKWLFKLKQSKAKGYFVCWAESATTLCLEAVISKGTCPPEFSLEQLA</sequence>
<reference evidence="2" key="3">
    <citation type="submission" date="2021-06" db="EMBL/GenBank/DDBJ databases">
        <title>Updating the genus Pseudomonas: Description of 43 new species and partition of the Pseudomonas putida group.</title>
        <authorList>
            <person name="Girard L."/>
            <person name="Lood C."/>
            <person name="Vandamme P."/>
            <person name="Rokni-Zadeh H."/>
            <person name="Van Noort V."/>
            <person name="Hofte M."/>
            <person name="Lavigne R."/>
            <person name="De Mot R."/>
        </authorList>
    </citation>
    <scope>NUCLEOTIDE SEQUENCE</scope>
    <source>
        <strain evidence="2">RW4S2</strain>
    </source>
</reference>